<feature type="chain" id="PRO_5025560900" description="FAS1 domain-containing protein" evidence="2">
    <location>
        <begin position="23"/>
        <end position="217"/>
    </location>
</feature>
<proteinExistence type="predicted"/>
<dbReference type="AlphaFoldDB" id="A0A6A6P7U5"/>
<dbReference type="PANTHER" id="PTHR28156:SF1">
    <property type="entry name" value="FAS1 DOMAIN-CONTAINING PROTEIN YDR262W"/>
    <property type="match status" value="1"/>
</dbReference>
<evidence type="ECO:0000256" key="1">
    <source>
        <dbReference type="ARBA" id="ARBA00022729"/>
    </source>
</evidence>
<gene>
    <name evidence="4" type="ORF">BDY21DRAFT_299655</name>
</gene>
<dbReference type="OrthoDB" id="5551751at2759"/>
<dbReference type="InterPro" id="IPR000782">
    <property type="entry name" value="FAS1_domain"/>
</dbReference>
<keyword evidence="5" id="KW-1185">Reference proteome</keyword>
<protein>
    <recommendedName>
        <fullName evidence="3">FAS1 domain-containing protein</fullName>
    </recommendedName>
</protein>
<dbReference type="EMBL" id="MU001674">
    <property type="protein sequence ID" value="KAF2460071.1"/>
    <property type="molecule type" value="Genomic_DNA"/>
</dbReference>
<dbReference type="PROSITE" id="PS50213">
    <property type="entry name" value="FAS1"/>
    <property type="match status" value="1"/>
</dbReference>
<dbReference type="SUPFAM" id="SSF82153">
    <property type="entry name" value="FAS1 domain"/>
    <property type="match status" value="1"/>
</dbReference>
<accession>A0A6A6P7U5</accession>
<reference evidence="4" key="1">
    <citation type="journal article" date="2020" name="Stud. Mycol.">
        <title>101 Dothideomycetes genomes: a test case for predicting lifestyles and emergence of pathogens.</title>
        <authorList>
            <person name="Haridas S."/>
            <person name="Albert R."/>
            <person name="Binder M."/>
            <person name="Bloem J."/>
            <person name="Labutti K."/>
            <person name="Salamov A."/>
            <person name="Andreopoulos B."/>
            <person name="Baker S."/>
            <person name="Barry K."/>
            <person name="Bills G."/>
            <person name="Bluhm B."/>
            <person name="Cannon C."/>
            <person name="Castanera R."/>
            <person name="Culley D."/>
            <person name="Daum C."/>
            <person name="Ezra D."/>
            <person name="Gonzalez J."/>
            <person name="Henrissat B."/>
            <person name="Kuo A."/>
            <person name="Liang C."/>
            <person name="Lipzen A."/>
            <person name="Lutzoni F."/>
            <person name="Magnuson J."/>
            <person name="Mondo S."/>
            <person name="Nolan M."/>
            <person name="Ohm R."/>
            <person name="Pangilinan J."/>
            <person name="Park H.-J."/>
            <person name="Ramirez L."/>
            <person name="Alfaro M."/>
            <person name="Sun H."/>
            <person name="Tritt A."/>
            <person name="Yoshinaga Y."/>
            <person name="Zwiers L.-H."/>
            <person name="Turgeon B."/>
            <person name="Goodwin S."/>
            <person name="Spatafora J."/>
            <person name="Crous P."/>
            <person name="Grigoriev I."/>
        </authorList>
    </citation>
    <scope>NUCLEOTIDE SEQUENCE</scope>
    <source>
        <strain evidence="4">ATCC 16933</strain>
    </source>
</reference>
<evidence type="ECO:0000256" key="2">
    <source>
        <dbReference type="SAM" id="SignalP"/>
    </source>
</evidence>
<sequence length="217" mass="23783">MKFPGVFLFYFTFYCLALSASARLFSRSFFPVIDLVGSPPPADPQRPLQQAPVDSGIITDTMPTSGGVRISDSIGRNPNINIFSGFTRDIEEVSTRLEDGEKNTTVLAPENAAIMGLPRKPWEDPRDYDALGMNAYEGAEGESRAHKNLRRFTEAHIVPESPWKEGLKMETMAGNTVWIEMKGGKTLIQPSGVEVASVADAVSNGEVWILKGVLNYA</sequence>
<feature type="domain" description="FAS1" evidence="3">
    <location>
        <begin position="67"/>
        <end position="214"/>
    </location>
</feature>
<dbReference type="InterPro" id="IPR040200">
    <property type="entry name" value="Mug57-like"/>
</dbReference>
<organism evidence="4 5">
    <name type="scientific">Lineolata rhizophorae</name>
    <dbReference type="NCBI Taxonomy" id="578093"/>
    <lineage>
        <taxon>Eukaryota</taxon>
        <taxon>Fungi</taxon>
        <taxon>Dikarya</taxon>
        <taxon>Ascomycota</taxon>
        <taxon>Pezizomycotina</taxon>
        <taxon>Dothideomycetes</taxon>
        <taxon>Dothideomycetes incertae sedis</taxon>
        <taxon>Lineolatales</taxon>
        <taxon>Lineolataceae</taxon>
        <taxon>Lineolata</taxon>
    </lineage>
</organism>
<feature type="signal peptide" evidence="2">
    <location>
        <begin position="1"/>
        <end position="22"/>
    </location>
</feature>
<dbReference type="Proteomes" id="UP000799766">
    <property type="component" value="Unassembled WGS sequence"/>
</dbReference>
<evidence type="ECO:0000259" key="3">
    <source>
        <dbReference type="PROSITE" id="PS50213"/>
    </source>
</evidence>
<keyword evidence="1 2" id="KW-0732">Signal</keyword>
<evidence type="ECO:0000313" key="4">
    <source>
        <dbReference type="EMBL" id="KAF2460071.1"/>
    </source>
</evidence>
<dbReference type="InterPro" id="IPR036378">
    <property type="entry name" value="FAS1_dom_sf"/>
</dbReference>
<dbReference type="Gene3D" id="2.30.180.10">
    <property type="entry name" value="FAS1 domain"/>
    <property type="match status" value="1"/>
</dbReference>
<name>A0A6A6P7U5_9PEZI</name>
<dbReference type="PANTHER" id="PTHR28156">
    <property type="entry name" value="FAS1 DOMAIN-CONTAINING PROTEIN YDR262W"/>
    <property type="match status" value="1"/>
</dbReference>
<evidence type="ECO:0000313" key="5">
    <source>
        <dbReference type="Proteomes" id="UP000799766"/>
    </source>
</evidence>